<sequence length="180" mass="20365">MLNSETSRIRLTAPSVAHAAEVYDAIQESKTVLEEYLPWVPEHMTQAFVVSTTEEAIQNFETCQKELRLTIWHRQTNCLLGMIGLIIRDMSVPYFEIGYWLRTSVTGHGYASEAVGLVEQYAIEKFGALRIEIKAASCNMKSRAVAERCGYQFDGILRNARRLPSGKLAHTAIYSKTYPE</sequence>
<dbReference type="GO" id="GO:0005737">
    <property type="term" value="C:cytoplasm"/>
    <property type="evidence" value="ECO:0007669"/>
    <property type="project" value="TreeGrafter"/>
</dbReference>
<evidence type="ECO:0000313" key="3">
    <source>
        <dbReference type="Proteomes" id="UP000184608"/>
    </source>
</evidence>
<keyword evidence="2" id="KW-0012">Acyltransferase</keyword>
<dbReference type="SUPFAM" id="SSF55729">
    <property type="entry name" value="Acyl-CoA N-acyltransferases (Nat)"/>
    <property type="match status" value="1"/>
</dbReference>
<dbReference type="RefSeq" id="WP_073601983.1">
    <property type="nucleotide sequence ID" value="NZ_FQXZ01000004.1"/>
</dbReference>
<dbReference type="GO" id="GO:1990189">
    <property type="term" value="F:protein N-terminal-serine acetyltransferase activity"/>
    <property type="evidence" value="ECO:0007669"/>
    <property type="project" value="TreeGrafter"/>
</dbReference>
<dbReference type="InterPro" id="IPR016181">
    <property type="entry name" value="Acyl_CoA_acyltransferase"/>
</dbReference>
<dbReference type="OrthoDB" id="9784707at2"/>
<reference evidence="2 3" key="1">
    <citation type="submission" date="2016-11" db="EMBL/GenBank/DDBJ databases">
        <authorList>
            <person name="Jaros S."/>
            <person name="Januszkiewicz K."/>
            <person name="Wedrychowicz H."/>
        </authorList>
    </citation>
    <scope>NUCLEOTIDE SEQUENCE [LARGE SCALE GENOMIC DNA]</scope>
    <source>
        <strain evidence="2 3">CECT 7868</strain>
    </source>
</reference>
<accession>A0A1M5UVJ5</accession>
<keyword evidence="2" id="KW-0808">Transferase</keyword>
<dbReference type="PANTHER" id="PTHR43441:SF3">
    <property type="entry name" value="ACETYLTRANSFERASE"/>
    <property type="match status" value="1"/>
</dbReference>
<proteinExistence type="predicted"/>
<dbReference type="InterPro" id="IPR000182">
    <property type="entry name" value="GNAT_dom"/>
</dbReference>
<dbReference type="InterPro" id="IPR051908">
    <property type="entry name" value="Ribosomal_N-acetyltransferase"/>
</dbReference>
<dbReference type="Gene3D" id="3.40.630.30">
    <property type="match status" value="1"/>
</dbReference>
<dbReference type="Pfam" id="PF13302">
    <property type="entry name" value="Acetyltransf_3"/>
    <property type="match status" value="1"/>
</dbReference>
<keyword evidence="3" id="KW-1185">Reference proteome</keyword>
<dbReference type="PROSITE" id="PS51186">
    <property type="entry name" value="GNAT"/>
    <property type="match status" value="1"/>
</dbReference>
<protein>
    <submittedName>
        <fullName evidence="2">Putative ribosomal N-acetyltransferase YdaF</fullName>
        <ecNumber evidence="2">2.3.1.-</ecNumber>
    </submittedName>
</protein>
<dbReference type="PANTHER" id="PTHR43441">
    <property type="entry name" value="RIBOSOMAL-PROTEIN-SERINE ACETYLTRANSFERASE"/>
    <property type="match status" value="1"/>
</dbReference>
<dbReference type="EC" id="2.3.1.-" evidence="2"/>
<dbReference type="Proteomes" id="UP000184608">
    <property type="component" value="Unassembled WGS sequence"/>
</dbReference>
<gene>
    <name evidence="2" type="primary">ydaF_1</name>
    <name evidence="2" type="ORF">VA7868_00188</name>
</gene>
<dbReference type="EMBL" id="FQXZ01000004">
    <property type="protein sequence ID" value="SHH67001.1"/>
    <property type="molecule type" value="Genomic_DNA"/>
</dbReference>
<dbReference type="AlphaFoldDB" id="A0A1M5UVJ5"/>
<evidence type="ECO:0000259" key="1">
    <source>
        <dbReference type="PROSITE" id="PS51186"/>
    </source>
</evidence>
<name>A0A1M5UVJ5_9VIBR</name>
<evidence type="ECO:0000313" key="2">
    <source>
        <dbReference type="EMBL" id="SHH67001.1"/>
    </source>
</evidence>
<feature type="domain" description="N-acetyltransferase" evidence="1">
    <location>
        <begin position="21"/>
        <end position="179"/>
    </location>
</feature>
<organism evidence="2 3">
    <name type="scientific">Vibrio aerogenes CECT 7868</name>
    <dbReference type="NCBI Taxonomy" id="1216006"/>
    <lineage>
        <taxon>Bacteria</taxon>
        <taxon>Pseudomonadati</taxon>
        <taxon>Pseudomonadota</taxon>
        <taxon>Gammaproteobacteria</taxon>
        <taxon>Vibrionales</taxon>
        <taxon>Vibrionaceae</taxon>
        <taxon>Vibrio</taxon>
    </lineage>
</organism>
<dbReference type="STRING" id="1216006.VA7868_00188"/>
<dbReference type="GO" id="GO:0008999">
    <property type="term" value="F:protein-N-terminal-alanine acetyltransferase activity"/>
    <property type="evidence" value="ECO:0007669"/>
    <property type="project" value="TreeGrafter"/>
</dbReference>